<keyword evidence="3" id="KW-1185">Reference proteome</keyword>
<dbReference type="InterPro" id="IPR016024">
    <property type="entry name" value="ARM-type_fold"/>
</dbReference>
<dbReference type="SUPFAM" id="SSF48371">
    <property type="entry name" value="ARM repeat"/>
    <property type="match status" value="1"/>
</dbReference>
<organism evidence="2 3">
    <name type="scientific">Saprolegnia diclina (strain VS20)</name>
    <dbReference type="NCBI Taxonomy" id="1156394"/>
    <lineage>
        <taxon>Eukaryota</taxon>
        <taxon>Sar</taxon>
        <taxon>Stramenopiles</taxon>
        <taxon>Oomycota</taxon>
        <taxon>Saprolegniomycetes</taxon>
        <taxon>Saprolegniales</taxon>
        <taxon>Saprolegniaceae</taxon>
        <taxon>Saprolegnia</taxon>
    </lineage>
</organism>
<feature type="region of interest" description="Disordered" evidence="1">
    <location>
        <begin position="688"/>
        <end position="721"/>
    </location>
</feature>
<dbReference type="VEuPathDB" id="FungiDB:SDRG_05898"/>
<name>T0QNZ6_SAPDV</name>
<evidence type="ECO:0000313" key="3">
    <source>
        <dbReference type="Proteomes" id="UP000030762"/>
    </source>
</evidence>
<dbReference type="OrthoDB" id="79761at2759"/>
<protein>
    <submittedName>
        <fullName evidence="2">Uncharacterized protein</fullName>
    </submittedName>
</protein>
<dbReference type="GeneID" id="19946625"/>
<evidence type="ECO:0000256" key="1">
    <source>
        <dbReference type="SAM" id="MobiDB-lite"/>
    </source>
</evidence>
<dbReference type="Gene3D" id="1.25.10.10">
    <property type="entry name" value="Leucine-rich Repeat Variant"/>
    <property type="match status" value="1"/>
</dbReference>
<dbReference type="AlphaFoldDB" id="T0QNZ6"/>
<proteinExistence type="predicted"/>
<dbReference type="EMBL" id="JH767147">
    <property type="protein sequence ID" value="EQC36441.1"/>
    <property type="molecule type" value="Genomic_DNA"/>
</dbReference>
<dbReference type="InParanoid" id="T0QNZ6"/>
<feature type="region of interest" description="Disordered" evidence="1">
    <location>
        <begin position="740"/>
        <end position="781"/>
    </location>
</feature>
<feature type="compositionally biased region" description="Polar residues" evidence="1">
    <location>
        <begin position="698"/>
        <end position="713"/>
    </location>
</feature>
<gene>
    <name evidence="2" type="ORF">SDRG_05898</name>
</gene>
<dbReference type="Proteomes" id="UP000030762">
    <property type="component" value="Unassembled WGS sequence"/>
</dbReference>
<reference evidence="2 3" key="1">
    <citation type="submission" date="2012-04" db="EMBL/GenBank/DDBJ databases">
        <title>The Genome Sequence of Saprolegnia declina VS20.</title>
        <authorList>
            <consortium name="The Broad Institute Genome Sequencing Platform"/>
            <person name="Russ C."/>
            <person name="Nusbaum C."/>
            <person name="Tyler B."/>
            <person name="van West P."/>
            <person name="Dieguez-Uribeondo J."/>
            <person name="de Bruijn I."/>
            <person name="Tripathy S."/>
            <person name="Jiang R."/>
            <person name="Young S.K."/>
            <person name="Zeng Q."/>
            <person name="Gargeya S."/>
            <person name="Fitzgerald M."/>
            <person name="Haas B."/>
            <person name="Abouelleil A."/>
            <person name="Alvarado L."/>
            <person name="Arachchi H.M."/>
            <person name="Berlin A."/>
            <person name="Chapman S.B."/>
            <person name="Goldberg J."/>
            <person name="Griggs A."/>
            <person name="Gujja S."/>
            <person name="Hansen M."/>
            <person name="Howarth C."/>
            <person name="Imamovic A."/>
            <person name="Larimer J."/>
            <person name="McCowen C."/>
            <person name="Montmayeur A."/>
            <person name="Murphy C."/>
            <person name="Neiman D."/>
            <person name="Pearson M."/>
            <person name="Priest M."/>
            <person name="Roberts A."/>
            <person name="Saif S."/>
            <person name="Shea T."/>
            <person name="Sisk P."/>
            <person name="Sykes S."/>
            <person name="Wortman J."/>
            <person name="Nusbaum C."/>
            <person name="Birren B."/>
        </authorList>
    </citation>
    <scope>NUCLEOTIDE SEQUENCE [LARGE SCALE GENOMIC DNA]</scope>
    <source>
        <strain evidence="2 3">VS20</strain>
    </source>
</reference>
<sequence length="781" mass="83000">MEGASNELAVLQSITPRLQPPQSPSTDGNDVDDLHDVVSILNALFADNVSALFVKKAFAVLLKLVRTRDGAHEMHRHLGELTILSMLRVKASVPVIQSYGFVLIRKLACACDESHRVLIENGAIELLANGLRRFPDDVILQSAAAGALAPLVQHDDSSIDIVLGLGLLPVLVRPIVQRNDKTADQAVIYTCAILVAICQARGKDVIGTILSGQATGADENWPVLQSLVQLLQASVNVEASKRVSVAVTTALLCFMSMDRTVTDVLDELRALSTVSHAMVQFAADASVLKYSGIVCQQLARSPVKRVRTYSPQKVTRTTKLRVMTSPKKEPKDGVVYDPMPSIGEKDKERALAQAEVADRAVRGNLLTSAYGFAKPLKTSVAVAPSPSKEAAVKPRPPARLPPQSSSPTKSPTKSRVRPMPSSLIKSPSKPAQGIGTEKLRTQASAASLDVPRLPLEPRLLQTAPTSPRPAHSPTTRSPRKEAWRSPVPSPRQTPTPRKATPRKEPKLATRSVNDTAANSAVSAAEEPVLVTRDDVAREVLIATAIVSSALDDAMVTAANEALRRSFAPPPSTLLPPDIVASIAKDGIFAKLFHEVPRSPVRHESKDTDDVPLATMTVLAAEAKDGDAATSMATDESVAMALLAKQLTLAWVSHAAASVADDTSSALSASIVCGVCDDMITALENGVDASASEDATSEDYASTASKNTVDLTSEATRRPSAPKIDALDDLDLEAAFDDAMASATTGDADARPSDLEDASIFDDAPSESPPRSKCRGEYHDEP</sequence>
<feature type="region of interest" description="Disordered" evidence="1">
    <location>
        <begin position="382"/>
        <end position="523"/>
    </location>
</feature>
<feature type="compositionally biased region" description="Polar residues" evidence="1">
    <location>
        <begin position="510"/>
        <end position="521"/>
    </location>
</feature>
<dbReference type="RefSeq" id="XP_008609862.1">
    <property type="nucleotide sequence ID" value="XM_008611640.1"/>
</dbReference>
<dbReference type="InterPro" id="IPR011989">
    <property type="entry name" value="ARM-like"/>
</dbReference>
<accession>T0QNZ6</accession>
<evidence type="ECO:0000313" key="2">
    <source>
        <dbReference type="EMBL" id="EQC36441.1"/>
    </source>
</evidence>